<name>A0A0A2B9A6_PROMR</name>
<reference evidence="2" key="1">
    <citation type="journal article" date="2014" name="Sci. Data">
        <title>Genomes of diverse isolates of the marine cyanobacterium Prochlorococcus.</title>
        <authorList>
            <person name="Biller S."/>
            <person name="Berube P."/>
            <person name="Thompson J."/>
            <person name="Kelly L."/>
            <person name="Roggensack S."/>
            <person name="Awad L."/>
            <person name="Roache-Johnson K."/>
            <person name="Ding H."/>
            <person name="Giovannoni S.J."/>
            <person name="Moore L.R."/>
            <person name="Chisholm S.W."/>
        </authorList>
    </citation>
    <scope>NUCLEOTIDE SEQUENCE [LARGE SCALE GENOMIC DNA]</scope>
    <source>
        <strain evidence="2">SB</strain>
    </source>
</reference>
<evidence type="ECO:0000313" key="2">
    <source>
        <dbReference type="Proteomes" id="UP000030345"/>
    </source>
</evidence>
<gene>
    <name evidence="1" type="ORF">EV02_0299</name>
</gene>
<dbReference type="Proteomes" id="UP000030345">
    <property type="component" value="Unassembled WGS sequence"/>
</dbReference>
<accession>A0A0A2B9A6</accession>
<proteinExistence type="predicted"/>
<dbReference type="EMBL" id="JNAS01000001">
    <property type="protein sequence ID" value="KGG09712.1"/>
    <property type="molecule type" value="Genomic_DNA"/>
</dbReference>
<protein>
    <submittedName>
        <fullName evidence="1">Uncharacterized protein</fullName>
    </submittedName>
</protein>
<organism evidence="1 2">
    <name type="scientific">Prochlorococcus marinus str. SB</name>
    <dbReference type="NCBI Taxonomy" id="59926"/>
    <lineage>
        <taxon>Bacteria</taxon>
        <taxon>Bacillati</taxon>
        <taxon>Cyanobacteriota</taxon>
        <taxon>Cyanophyceae</taxon>
        <taxon>Synechococcales</taxon>
        <taxon>Prochlorococcaceae</taxon>
        <taxon>Prochlorococcus</taxon>
    </lineage>
</organism>
<sequence length="121" mass="14200">MPSPRKRIGFLPSEEVHEIIEKLCTANEFSQSKVTGLLVEEALRSRGVLNETFSQNRNDKDDFINISFDHETFSENNKSPLNVDEYAVNKKVLSENIKMMHEFIEFKYFKKVMKRNNNIIE</sequence>
<dbReference type="OrthoDB" id="541276at2"/>
<dbReference type="AlphaFoldDB" id="A0A0A2B9A6"/>
<dbReference type="STRING" id="59926.EV02_0299"/>
<dbReference type="RefSeq" id="WP_032518927.1">
    <property type="nucleotide sequence ID" value="NZ_CP138981.1"/>
</dbReference>
<dbReference type="eggNOG" id="ENOG50303K4">
    <property type="taxonomic scope" value="Bacteria"/>
</dbReference>
<evidence type="ECO:0000313" key="1">
    <source>
        <dbReference type="EMBL" id="KGG09712.1"/>
    </source>
</evidence>
<comment type="caution">
    <text evidence="1">The sequence shown here is derived from an EMBL/GenBank/DDBJ whole genome shotgun (WGS) entry which is preliminary data.</text>
</comment>